<feature type="transmembrane region" description="Helical" evidence="8">
    <location>
        <begin position="417"/>
        <end position="438"/>
    </location>
</feature>
<keyword evidence="6 7" id="KW-0472">Membrane</keyword>
<dbReference type="OrthoDB" id="9805788at2"/>
<feature type="transmembrane region" description="Helical" evidence="8">
    <location>
        <begin position="368"/>
        <end position="388"/>
    </location>
</feature>
<accession>A0A1I7GDM3</accession>
<sequence>MLFNSIEFTIFLPTVFLLYWFVLNKSLKLQNALLLAASYVFYGWWDYRFLSLIVFSTILDYSIGRALLKEERQSIRKVLLWSSIVVNLGFLGFFKYYNFFLDNFVAAFTFFGKEISTSSLNIILPVGISFYTFQTLSYTIDVYKRKLTPETNFIAFASFVSFFPQLVAGPIERATNLLPQFSKTRRFSYSKAIDGMRQILWGLFKKIVIADNCARLANLIFNNYETYNGSTLVLGAIFFTFQIYGDFSGYSDIAIGTSRLFGFDLKRNFAYPYFSRDIAEFWRRWHISLSTWFRDYLYIPLGGSRGGLTMKLRNTFIIFLVSGFWHGANWTFIVWGGLNAIYFLPLLLSNKNRNHIDIIAKGKLFPSFREFIAVITTFGLTVLAWIFFRAENVTHAINYIISIFKGGLFALPNLDNYNLLLAVLSLTFIAFFLTIEWLGRENEYAIEGIQIKTGNRRILRWSFYTLIWTFIFIFSGNEQEFIYFQF</sequence>
<feature type="transmembrane region" description="Helical" evidence="8">
    <location>
        <begin position="80"/>
        <end position="100"/>
    </location>
</feature>
<evidence type="ECO:0000256" key="7">
    <source>
        <dbReference type="PIRNR" id="PIRNR016636"/>
    </source>
</evidence>
<evidence type="ECO:0000256" key="2">
    <source>
        <dbReference type="ARBA" id="ARBA00010323"/>
    </source>
</evidence>
<dbReference type="InterPro" id="IPR028362">
    <property type="entry name" value="AlgI"/>
</dbReference>
<evidence type="ECO:0000313" key="9">
    <source>
        <dbReference type="EMBL" id="SFU46540.1"/>
    </source>
</evidence>
<evidence type="ECO:0000256" key="8">
    <source>
        <dbReference type="SAM" id="Phobius"/>
    </source>
</evidence>
<keyword evidence="5 8" id="KW-1133">Transmembrane helix</keyword>
<protein>
    <submittedName>
        <fullName evidence="9">D-alanyl-lipoteichoic acid acyltransferase DltB, MBOAT superfamily</fullName>
    </submittedName>
</protein>
<dbReference type="EMBL" id="FPBK01000004">
    <property type="protein sequence ID" value="SFU46540.1"/>
    <property type="molecule type" value="Genomic_DNA"/>
</dbReference>
<dbReference type="PANTHER" id="PTHR13285:SF18">
    <property type="entry name" value="PROTEIN-CYSTEINE N-PALMITOYLTRANSFERASE RASP"/>
    <property type="match status" value="1"/>
</dbReference>
<dbReference type="GO" id="GO:0016746">
    <property type="term" value="F:acyltransferase activity"/>
    <property type="evidence" value="ECO:0007669"/>
    <property type="project" value="UniProtKB-KW"/>
</dbReference>
<dbReference type="PIRSF" id="PIRSF500217">
    <property type="entry name" value="AlgI"/>
    <property type="match status" value="1"/>
</dbReference>
<comment type="subcellular location">
    <subcellularLocation>
        <location evidence="1">Cell membrane</location>
        <topology evidence="1">Multi-pass membrane protein</topology>
    </subcellularLocation>
</comment>
<dbReference type="RefSeq" id="WP_093024594.1">
    <property type="nucleotide sequence ID" value="NZ_FPBK01000004.1"/>
</dbReference>
<dbReference type="GO" id="GO:0005886">
    <property type="term" value="C:plasma membrane"/>
    <property type="evidence" value="ECO:0007669"/>
    <property type="project" value="UniProtKB-SubCell"/>
</dbReference>
<keyword evidence="7 9" id="KW-0012">Acyltransferase</keyword>
<evidence type="ECO:0000256" key="5">
    <source>
        <dbReference type="ARBA" id="ARBA00022989"/>
    </source>
</evidence>
<evidence type="ECO:0000256" key="4">
    <source>
        <dbReference type="ARBA" id="ARBA00022692"/>
    </source>
</evidence>
<name>A0A1I7GDM3_9FLAO</name>
<evidence type="ECO:0000313" key="10">
    <source>
        <dbReference type="Proteomes" id="UP000199138"/>
    </source>
</evidence>
<feature type="transmembrane region" description="Helical" evidence="8">
    <location>
        <begin position="120"/>
        <end position="140"/>
    </location>
</feature>
<feature type="transmembrane region" description="Helical" evidence="8">
    <location>
        <begin position="6"/>
        <end position="22"/>
    </location>
</feature>
<reference evidence="9 10" key="1">
    <citation type="submission" date="2016-10" db="EMBL/GenBank/DDBJ databases">
        <authorList>
            <person name="de Groot N.N."/>
        </authorList>
    </citation>
    <scope>NUCLEOTIDE SEQUENCE [LARGE SCALE GENOMIC DNA]</scope>
    <source>
        <strain evidence="9 10">CGMCC 1.12333</strain>
    </source>
</reference>
<organism evidence="9 10">
    <name type="scientific">Pustulibacterium marinum</name>
    <dbReference type="NCBI Taxonomy" id="1224947"/>
    <lineage>
        <taxon>Bacteria</taxon>
        <taxon>Pseudomonadati</taxon>
        <taxon>Bacteroidota</taxon>
        <taxon>Flavobacteriia</taxon>
        <taxon>Flavobacteriales</taxon>
        <taxon>Flavobacteriaceae</taxon>
        <taxon>Pustulibacterium</taxon>
    </lineage>
</organism>
<dbReference type="InterPro" id="IPR024194">
    <property type="entry name" value="Ac/AlaTfrase_AlgI/DltB"/>
</dbReference>
<keyword evidence="4 8" id="KW-0812">Transmembrane</keyword>
<gene>
    <name evidence="9" type="ORF">SAMN05216480_104131</name>
</gene>
<dbReference type="STRING" id="1224947.SAMN05216480_104131"/>
<dbReference type="GO" id="GO:0042121">
    <property type="term" value="P:alginic acid biosynthetic process"/>
    <property type="evidence" value="ECO:0007669"/>
    <property type="project" value="InterPro"/>
</dbReference>
<comment type="similarity">
    <text evidence="2 7">Belongs to the membrane-bound acyltransferase family.</text>
</comment>
<evidence type="ECO:0000256" key="1">
    <source>
        <dbReference type="ARBA" id="ARBA00004651"/>
    </source>
</evidence>
<feature type="transmembrane region" description="Helical" evidence="8">
    <location>
        <begin position="51"/>
        <end position="68"/>
    </location>
</feature>
<keyword evidence="3 7" id="KW-1003">Cell membrane</keyword>
<dbReference type="InterPro" id="IPR004299">
    <property type="entry name" value="MBOAT_fam"/>
</dbReference>
<feature type="transmembrane region" description="Helical" evidence="8">
    <location>
        <begin position="458"/>
        <end position="476"/>
    </location>
</feature>
<keyword evidence="7 9" id="KW-0808">Transferase</keyword>
<dbReference type="InterPro" id="IPR051085">
    <property type="entry name" value="MB_O-acyltransferase"/>
</dbReference>
<evidence type="ECO:0000256" key="3">
    <source>
        <dbReference type="ARBA" id="ARBA00022475"/>
    </source>
</evidence>
<proteinExistence type="inferred from homology"/>
<dbReference type="PANTHER" id="PTHR13285">
    <property type="entry name" value="ACYLTRANSFERASE"/>
    <property type="match status" value="1"/>
</dbReference>
<dbReference type="AlphaFoldDB" id="A0A1I7GDM3"/>
<keyword evidence="10" id="KW-1185">Reference proteome</keyword>
<dbReference type="Proteomes" id="UP000199138">
    <property type="component" value="Unassembled WGS sequence"/>
</dbReference>
<dbReference type="Pfam" id="PF03062">
    <property type="entry name" value="MBOAT"/>
    <property type="match status" value="1"/>
</dbReference>
<dbReference type="PIRSF" id="PIRSF016636">
    <property type="entry name" value="AlgI_DltB"/>
    <property type="match status" value="1"/>
</dbReference>
<evidence type="ECO:0000256" key="6">
    <source>
        <dbReference type="ARBA" id="ARBA00023136"/>
    </source>
</evidence>